<feature type="transmembrane region" description="Helical" evidence="2">
    <location>
        <begin position="21"/>
        <end position="41"/>
    </location>
</feature>
<feature type="compositionally biased region" description="Low complexity" evidence="1">
    <location>
        <begin position="210"/>
        <end position="222"/>
    </location>
</feature>
<accession>A0ABN1XF92</accession>
<feature type="compositionally biased region" description="Pro residues" evidence="1">
    <location>
        <begin position="291"/>
        <end position="301"/>
    </location>
</feature>
<dbReference type="RefSeq" id="WP_344017542.1">
    <property type="nucleotide sequence ID" value="NZ_BAAAJK010000001.1"/>
</dbReference>
<feature type="transmembrane region" description="Helical" evidence="2">
    <location>
        <begin position="111"/>
        <end position="135"/>
    </location>
</feature>
<feature type="transmembrane region" description="Helical" evidence="2">
    <location>
        <begin position="78"/>
        <end position="99"/>
    </location>
</feature>
<name>A0ABN1XF92_9PSEU</name>
<gene>
    <name evidence="3" type="ORF">GCM10009613_01540</name>
</gene>
<organism evidence="3 4">
    <name type="scientific">Pseudonocardia kongjuensis</name>
    <dbReference type="NCBI Taxonomy" id="102227"/>
    <lineage>
        <taxon>Bacteria</taxon>
        <taxon>Bacillati</taxon>
        <taxon>Actinomycetota</taxon>
        <taxon>Actinomycetes</taxon>
        <taxon>Pseudonocardiales</taxon>
        <taxon>Pseudonocardiaceae</taxon>
        <taxon>Pseudonocardia</taxon>
    </lineage>
</organism>
<keyword evidence="2" id="KW-0812">Transmembrane</keyword>
<feature type="transmembrane region" description="Helical" evidence="2">
    <location>
        <begin position="47"/>
        <end position="71"/>
    </location>
</feature>
<feature type="transmembrane region" description="Helical" evidence="2">
    <location>
        <begin position="147"/>
        <end position="167"/>
    </location>
</feature>
<dbReference type="Proteomes" id="UP001501414">
    <property type="component" value="Unassembled WGS sequence"/>
</dbReference>
<dbReference type="EMBL" id="BAAAJK010000001">
    <property type="protein sequence ID" value="GAA1379213.1"/>
    <property type="molecule type" value="Genomic_DNA"/>
</dbReference>
<protein>
    <submittedName>
        <fullName evidence="3">Uncharacterized protein</fullName>
    </submittedName>
</protein>
<sequence>MSRAESVTSAGTVRGVRRAMIVAVVGALLVASLLGIVALLGGDFGELQFRIVLTTLVVAAFGTTALCHLAVVTRAVRVVGFAGIVAGAGAAICALALIWRDWASATGPEEGLFKSFVVLSVLAVSLAHANLLLLLAGNRHRVIRAGLAATLAAIAVVATMILLPVLTDGAIPGSGDDGYWRWLGVAGIVDALGTIALPVLAAVLRPRPAPDGGAPDPATAPAQVGGGTGAGEPVRLRLDLPAGLADRLARHAGGGALENAALDAIDRGLAAAESSRPVAVGDPPTRSVPDPARPAPDVPGS</sequence>
<keyword evidence="4" id="KW-1185">Reference proteome</keyword>
<reference evidence="3 4" key="1">
    <citation type="journal article" date="2019" name="Int. J. Syst. Evol. Microbiol.">
        <title>The Global Catalogue of Microorganisms (GCM) 10K type strain sequencing project: providing services to taxonomists for standard genome sequencing and annotation.</title>
        <authorList>
            <consortium name="The Broad Institute Genomics Platform"/>
            <consortium name="The Broad Institute Genome Sequencing Center for Infectious Disease"/>
            <person name="Wu L."/>
            <person name="Ma J."/>
        </authorList>
    </citation>
    <scope>NUCLEOTIDE SEQUENCE [LARGE SCALE GENOMIC DNA]</scope>
    <source>
        <strain evidence="3 4">JCM 11896</strain>
    </source>
</reference>
<feature type="region of interest" description="Disordered" evidence="1">
    <location>
        <begin position="208"/>
        <end position="232"/>
    </location>
</feature>
<keyword evidence="2" id="KW-0472">Membrane</keyword>
<evidence type="ECO:0000313" key="3">
    <source>
        <dbReference type="EMBL" id="GAA1379213.1"/>
    </source>
</evidence>
<feature type="region of interest" description="Disordered" evidence="1">
    <location>
        <begin position="272"/>
        <end position="301"/>
    </location>
</feature>
<feature type="transmembrane region" description="Helical" evidence="2">
    <location>
        <begin position="179"/>
        <end position="204"/>
    </location>
</feature>
<proteinExistence type="predicted"/>
<comment type="caution">
    <text evidence="3">The sequence shown here is derived from an EMBL/GenBank/DDBJ whole genome shotgun (WGS) entry which is preliminary data.</text>
</comment>
<evidence type="ECO:0000313" key="4">
    <source>
        <dbReference type="Proteomes" id="UP001501414"/>
    </source>
</evidence>
<evidence type="ECO:0000256" key="1">
    <source>
        <dbReference type="SAM" id="MobiDB-lite"/>
    </source>
</evidence>
<evidence type="ECO:0000256" key="2">
    <source>
        <dbReference type="SAM" id="Phobius"/>
    </source>
</evidence>
<keyword evidence="2" id="KW-1133">Transmembrane helix</keyword>